<dbReference type="Pfam" id="PF00583">
    <property type="entry name" value="Acetyltransf_1"/>
    <property type="match status" value="1"/>
</dbReference>
<dbReference type="CDD" id="cd04301">
    <property type="entry name" value="NAT_SF"/>
    <property type="match status" value="1"/>
</dbReference>
<gene>
    <name evidence="3" type="ORF">CGGC5_11009</name>
</gene>
<dbReference type="EMBL" id="KB020926">
    <property type="protein sequence ID" value="ELA28346.1"/>
    <property type="molecule type" value="Genomic_DNA"/>
</dbReference>
<dbReference type="InterPro" id="IPR016181">
    <property type="entry name" value="Acyl_CoA_acyltransferase"/>
</dbReference>
<dbReference type="InterPro" id="IPR000182">
    <property type="entry name" value="GNAT_dom"/>
</dbReference>
<organism evidence="3">
    <name type="scientific">Colletotrichum fructicola (strain Nara gc5)</name>
    <name type="common">Anthracnose fungus</name>
    <name type="synonym">Colletotrichum gloeosporioides (strain Nara gc5)</name>
    <dbReference type="NCBI Taxonomy" id="1213859"/>
    <lineage>
        <taxon>Eukaryota</taxon>
        <taxon>Fungi</taxon>
        <taxon>Dikarya</taxon>
        <taxon>Ascomycota</taxon>
        <taxon>Pezizomycotina</taxon>
        <taxon>Sordariomycetes</taxon>
        <taxon>Hypocreomycetidae</taxon>
        <taxon>Glomerellales</taxon>
        <taxon>Glomerellaceae</taxon>
        <taxon>Colletotrichum</taxon>
        <taxon>Colletotrichum gloeosporioides species complex</taxon>
    </lineage>
</organism>
<protein>
    <submittedName>
        <fullName evidence="3">GNAT family</fullName>
    </submittedName>
</protein>
<evidence type="ECO:0000313" key="3">
    <source>
        <dbReference type="EMBL" id="ELA28346.1"/>
    </source>
</evidence>
<dbReference type="GO" id="GO:0016747">
    <property type="term" value="F:acyltransferase activity, transferring groups other than amino-acyl groups"/>
    <property type="evidence" value="ECO:0007669"/>
    <property type="project" value="InterPro"/>
</dbReference>
<name>L2FQN2_COLFN</name>
<feature type="compositionally biased region" description="Polar residues" evidence="1">
    <location>
        <begin position="54"/>
        <end position="70"/>
    </location>
</feature>
<evidence type="ECO:0000256" key="1">
    <source>
        <dbReference type="SAM" id="MobiDB-lite"/>
    </source>
</evidence>
<accession>L2FQN2</accession>
<sequence>MESPHHMGIRELNVSNWHAHNGLNTFNHAVPAIKTSAAFFTFLRANLVLNPSAMSSNTSTPVLQPTTSGVSHHRPAAPSPLANSQTLDPLDDIPPLSLEVLSSRDDKAAALHLIADSIAQQRQQASFALVFHPVPLAGLSLALGVAYHRYVTSGYIPLAEAVSWSFIRPVPDATSPTEEDLVLGTRFGSEIVGALVLRLEPAVPIAGLIRAWTTKLRYRGKGVGTDLLHEAVRITRERCGKDAEVGFAMEHANSQMVLPEFFNGTFRKRERWAAKTLDGVLAEREMLKKKR</sequence>
<feature type="domain" description="N-acetyltransferase" evidence="2">
    <location>
        <begin position="181"/>
        <end position="241"/>
    </location>
</feature>
<feature type="region of interest" description="Disordered" evidence="1">
    <location>
        <begin position="54"/>
        <end position="88"/>
    </location>
</feature>
<dbReference type="HOGENOM" id="CLU_040076_1_0_1"/>
<proteinExistence type="predicted"/>
<dbReference type="SUPFAM" id="SSF55729">
    <property type="entry name" value="Acyl-CoA N-acyltransferases (Nat)"/>
    <property type="match status" value="1"/>
</dbReference>
<evidence type="ECO:0000259" key="2">
    <source>
        <dbReference type="Pfam" id="PF00583"/>
    </source>
</evidence>
<dbReference type="AlphaFoldDB" id="L2FQN2"/>
<reference evidence="3" key="1">
    <citation type="submission" date="2012-08" db="EMBL/GenBank/DDBJ databases">
        <title>Genome analysis of Colletotrichum orbiculare and Colletotrichum fructicola.</title>
        <authorList>
            <person name="Gan P.H.P."/>
            <person name="Ikeda K."/>
            <person name="Irieda H."/>
            <person name="Narusaka M."/>
            <person name="O'Connell R.J."/>
            <person name="Narusaka Y."/>
            <person name="Takano Y."/>
            <person name="Kubo Y."/>
            <person name="Shirasu K."/>
        </authorList>
    </citation>
    <scope>NUCLEOTIDE SEQUENCE</scope>
    <source>
        <strain evidence="3">Nara gc5</strain>
    </source>
</reference>